<sequence length="68" mass="7984">MKYFIVILTFYDQGDQLRSTPMMIESKGKHSAVTICKQQAWERYRLLDEDIVDIHVIPNIRKQKDSAA</sequence>
<evidence type="ECO:0000313" key="2">
    <source>
        <dbReference type="Proteomes" id="UP000630615"/>
    </source>
</evidence>
<dbReference type="RefSeq" id="WP_088271250.1">
    <property type="nucleotide sequence ID" value="NZ_BMKI01000003.1"/>
</dbReference>
<protein>
    <submittedName>
        <fullName evidence="1">Uncharacterized protein</fullName>
    </submittedName>
</protein>
<gene>
    <name evidence="1" type="ORF">GCM10011573_17200</name>
</gene>
<accession>A0ABQ1NZC7</accession>
<dbReference type="Proteomes" id="UP000630615">
    <property type="component" value="Unassembled WGS sequence"/>
</dbReference>
<dbReference type="EMBL" id="BMKI01000003">
    <property type="protein sequence ID" value="GGC88158.1"/>
    <property type="molecule type" value="Genomic_DNA"/>
</dbReference>
<keyword evidence="2" id="KW-1185">Reference proteome</keyword>
<comment type="caution">
    <text evidence="1">The sequence shown here is derived from an EMBL/GenBank/DDBJ whole genome shotgun (WGS) entry which is preliminary data.</text>
</comment>
<reference evidence="2" key="1">
    <citation type="journal article" date="2019" name="Int. J. Syst. Evol. Microbiol.">
        <title>The Global Catalogue of Microorganisms (GCM) 10K type strain sequencing project: providing services to taxonomists for standard genome sequencing and annotation.</title>
        <authorList>
            <consortium name="The Broad Institute Genomics Platform"/>
            <consortium name="The Broad Institute Genome Sequencing Center for Infectious Disease"/>
            <person name="Wu L."/>
            <person name="Ma J."/>
        </authorList>
    </citation>
    <scope>NUCLEOTIDE SEQUENCE [LARGE SCALE GENOMIC DNA]</scope>
    <source>
        <strain evidence="2">CGMCC 1.15942</strain>
    </source>
</reference>
<proteinExistence type="predicted"/>
<name>A0ABQ1NZC7_9ENTE</name>
<evidence type="ECO:0000313" key="1">
    <source>
        <dbReference type="EMBL" id="GGC88158.1"/>
    </source>
</evidence>
<organism evidence="1 2">
    <name type="scientific">Enterococcus wangshanyuanii</name>
    <dbReference type="NCBI Taxonomy" id="2005703"/>
    <lineage>
        <taxon>Bacteria</taxon>
        <taxon>Bacillati</taxon>
        <taxon>Bacillota</taxon>
        <taxon>Bacilli</taxon>
        <taxon>Lactobacillales</taxon>
        <taxon>Enterococcaceae</taxon>
        <taxon>Enterococcus</taxon>
    </lineage>
</organism>